<feature type="region of interest" description="Disordered" evidence="1">
    <location>
        <begin position="148"/>
        <end position="178"/>
    </location>
</feature>
<evidence type="ECO:0000256" key="1">
    <source>
        <dbReference type="SAM" id="MobiDB-lite"/>
    </source>
</evidence>
<reference evidence="2" key="1">
    <citation type="submission" date="2019-08" db="EMBL/GenBank/DDBJ databases">
        <authorList>
            <person name="Kucharzyk K."/>
            <person name="Murdoch R.W."/>
            <person name="Higgins S."/>
            <person name="Loffler F."/>
        </authorList>
    </citation>
    <scope>NUCLEOTIDE SEQUENCE</scope>
</reference>
<dbReference type="EMBL" id="VSSQ01055286">
    <property type="protein sequence ID" value="MPN09193.1"/>
    <property type="molecule type" value="Genomic_DNA"/>
</dbReference>
<protein>
    <submittedName>
        <fullName evidence="2">Uncharacterized protein</fullName>
    </submittedName>
</protein>
<feature type="compositionally biased region" description="Basic and acidic residues" evidence="1">
    <location>
        <begin position="148"/>
        <end position="170"/>
    </location>
</feature>
<organism evidence="2">
    <name type="scientific">bioreactor metagenome</name>
    <dbReference type="NCBI Taxonomy" id="1076179"/>
    <lineage>
        <taxon>unclassified sequences</taxon>
        <taxon>metagenomes</taxon>
        <taxon>ecological metagenomes</taxon>
    </lineage>
</organism>
<sequence length="178" mass="20533">MLRIGRKQHGERNAVEIFGYHAGELLATAIEREGIANIACAEDQTVDAAIPFIQQAGEQQLPPKPKVRLGLTQRENQRRLPAIQQPENDNVAKRPDDLLRHQRPEAVARICHVDADCAGDERGKQRRDAKQTKLQLALNDCALNRVERTKEQRDRHHTQRGHEQRVLIDFRKRRRKKI</sequence>
<gene>
    <name evidence="2" type="ORF">SDC9_156482</name>
</gene>
<accession>A0A645F9Q0</accession>
<evidence type="ECO:0000313" key="2">
    <source>
        <dbReference type="EMBL" id="MPN09193.1"/>
    </source>
</evidence>
<comment type="caution">
    <text evidence="2">The sequence shown here is derived from an EMBL/GenBank/DDBJ whole genome shotgun (WGS) entry which is preliminary data.</text>
</comment>
<name>A0A645F9Q0_9ZZZZ</name>
<proteinExistence type="predicted"/>
<dbReference type="AlphaFoldDB" id="A0A645F9Q0"/>